<dbReference type="Gene3D" id="1.20.1250.20">
    <property type="entry name" value="MFS general substrate transporter like domains"/>
    <property type="match status" value="1"/>
</dbReference>
<keyword evidence="3 6" id="KW-1133">Transmembrane helix</keyword>
<dbReference type="EMBL" id="UZAM01006664">
    <property type="protein sequence ID" value="VDO92693.1"/>
    <property type="molecule type" value="Genomic_DNA"/>
</dbReference>
<evidence type="ECO:0000259" key="7">
    <source>
        <dbReference type="PROSITE" id="PS50850"/>
    </source>
</evidence>
<reference evidence="10" key="1">
    <citation type="submission" date="2016-06" db="UniProtKB">
        <authorList>
            <consortium name="WormBaseParasite"/>
        </authorList>
    </citation>
    <scope>IDENTIFICATION</scope>
</reference>
<sequence>MDLAGSASASPSSSRGPTARRKATMYRKFTVEQLGPYYNSIPDVMNAVGSFGKYQIFCCFVLSYSSVLWTADYAFVYQNCSTLTPVNVQFFTVMEEFKLICARKFYFLWLFTGYLCGHLLGCCLGGLSADLFGRLSGFFATLTIGLVSNVMSIASRNWTAFIAFQIVNGIAMGKMEVNSLTLFIEFTEESFRLVPIAVFQSGVAFLVVSLIAFLTVQWRYYFIFVGLISAPLMYLHLVFRESPRWLLVRGNADKAAEVLSEIASDRWNKKNLTIVPAQLLVARNRIRRSSSLINAVKSSRRVLFLFVQILSSFKWSMVNNFLLATMGNRLVGIHFHLLINGLVRVLVPIVVITAFYKVEW</sequence>
<keyword evidence="4 6" id="KW-0472">Membrane</keyword>
<feature type="transmembrane region" description="Helical" evidence="6">
    <location>
        <begin position="335"/>
        <end position="356"/>
    </location>
</feature>
<dbReference type="InterPro" id="IPR005828">
    <property type="entry name" value="MFS_sugar_transport-like"/>
</dbReference>
<feature type="compositionally biased region" description="Low complexity" evidence="5">
    <location>
        <begin position="1"/>
        <end position="17"/>
    </location>
</feature>
<dbReference type="GO" id="GO:0022857">
    <property type="term" value="F:transmembrane transporter activity"/>
    <property type="evidence" value="ECO:0007669"/>
    <property type="project" value="InterPro"/>
</dbReference>
<dbReference type="Pfam" id="PF00083">
    <property type="entry name" value="Sugar_tr"/>
    <property type="match status" value="1"/>
</dbReference>
<reference evidence="8 9" key="2">
    <citation type="submission" date="2018-11" db="EMBL/GenBank/DDBJ databases">
        <authorList>
            <consortium name="Pathogen Informatics"/>
        </authorList>
    </citation>
    <scope>NUCLEOTIDE SEQUENCE [LARGE SCALE GENOMIC DNA]</scope>
</reference>
<protein>
    <submittedName>
        <fullName evidence="10">MFS domain-containing protein</fullName>
    </submittedName>
</protein>
<dbReference type="Proteomes" id="UP000270296">
    <property type="component" value="Unassembled WGS sequence"/>
</dbReference>
<keyword evidence="9" id="KW-1185">Reference proteome</keyword>
<feature type="region of interest" description="Disordered" evidence="5">
    <location>
        <begin position="1"/>
        <end position="21"/>
    </location>
</feature>
<feature type="domain" description="Major facilitator superfamily (MFS) profile" evidence="7">
    <location>
        <begin position="58"/>
        <end position="360"/>
    </location>
</feature>
<feature type="transmembrane region" description="Helical" evidence="6">
    <location>
        <begin position="220"/>
        <end position="239"/>
    </location>
</feature>
<evidence type="ECO:0000313" key="10">
    <source>
        <dbReference type="WBParaSite" id="SBAD_0000096701-mRNA-1"/>
    </source>
</evidence>
<evidence type="ECO:0000256" key="3">
    <source>
        <dbReference type="ARBA" id="ARBA00022989"/>
    </source>
</evidence>
<evidence type="ECO:0000256" key="2">
    <source>
        <dbReference type="ARBA" id="ARBA00022692"/>
    </source>
</evidence>
<feature type="transmembrane region" description="Helical" evidence="6">
    <location>
        <begin position="135"/>
        <end position="154"/>
    </location>
</feature>
<gene>
    <name evidence="8" type="ORF">SBAD_LOCUS937</name>
</gene>
<evidence type="ECO:0000256" key="5">
    <source>
        <dbReference type="SAM" id="MobiDB-lite"/>
    </source>
</evidence>
<feature type="transmembrane region" description="Helical" evidence="6">
    <location>
        <begin position="106"/>
        <end position="129"/>
    </location>
</feature>
<dbReference type="WBParaSite" id="SBAD_0000096701-mRNA-1">
    <property type="protein sequence ID" value="SBAD_0000096701-mRNA-1"/>
    <property type="gene ID" value="SBAD_0000096701"/>
</dbReference>
<dbReference type="AlphaFoldDB" id="A0A183IBE3"/>
<evidence type="ECO:0000313" key="9">
    <source>
        <dbReference type="Proteomes" id="UP000270296"/>
    </source>
</evidence>
<organism evidence="10">
    <name type="scientific">Soboliphyme baturini</name>
    <dbReference type="NCBI Taxonomy" id="241478"/>
    <lineage>
        <taxon>Eukaryota</taxon>
        <taxon>Metazoa</taxon>
        <taxon>Ecdysozoa</taxon>
        <taxon>Nematoda</taxon>
        <taxon>Enoplea</taxon>
        <taxon>Dorylaimia</taxon>
        <taxon>Dioctophymatida</taxon>
        <taxon>Dioctophymatoidea</taxon>
        <taxon>Soboliphymatidae</taxon>
        <taxon>Soboliphyme</taxon>
    </lineage>
</organism>
<dbReference type="PANTHER" id="PTHR24064">
    <property type="entry name" value="SOLUTE CARRIER FAMILY 22 MEMBER"/>
    <property type="match status" value="1"/>
</dbReference>
<feature type="transmembrane region" description="Helical" evidence="6">
    <location>
        <begin position="302"/>
        <end position="323"/>
    </location>
</feature>
<keyword evidence="2 6" id="KW-0812">Transmembrane</keyword>
<dbReference type="GO" id="GO:0016020">
    <property type="term" value="C:membrane"/>
    <property type="evidence" value="ECO:0007669"/>
    <property type="project" value="UniProtKB-SubCell"/>
</dbReference>
<comment type="subcellular location">
    <subcellularLocation>
        <location evidence="1">Membrane</location>
        <topology evidence="1">Multi-pass membrane protein</topology>
    </subcellularLocation>
</comment>
<accession>A0A183IBE3</accession>
<evidence type="ECO:0000256" key="4">
    <source>
        <dbReference type="ARBA" id="ARBA00023136"/>
    </source>
</evidence>
<evidence type="ECO:0000256" key="6">
    <source>
        <dbReference type="SAM" id="Phobius"/>
    </source>
</evidence>
<proteinExistence type="predicted"/>
<dbReference type="PROSITE" id="PS50850">
    <property type="entry name" value="MFS"/>
    <property type="match status" value="1"/>
</dbReference>
<dbReference type="SUPFAM" id="SSF103473">
    <property type="entry name" value="MFS general substrate transporter"/>
    <property type="match status" value="1"/>
</dbReference>
<feature type="transmembrane region" description="Helical" evidence="6">
    <location>
        <begin position="193"/>
        <end position="214"/>
    </location>
</feature>
<name>A0A183IBE3_9BILA</name>
<dbReference type="OrthoDB" id="3936150at2759"/>
<dbReference type="InterPro" id="IPR020846">
    <property type="entry name" value="MFS_dom"/>
</dbReference>
<dbReference type="InterPro" id="IPR036259">
    <property type="entry name" value="MFS_trans_sf"/>
</dbReference>
<evidence type="ECO:0000313" key="8">
    <source>
        <dbReference type="EMBL" id="VDO92693.1"/>
    </source>
</evidence>
<evidence type="ECO:0000256" key="1">
    <source>
        <dbReference type="ARBA" id="ARBA00004141"/>
    </source>
</evidence>